<feature type="non-terminal residue" evidence="2">
    <location>
        <position position="177"/>
    </location>
</feature>
<feature type="compositionally biased region" description="Polar residues" evidence="1">
    <location>
        <begin position="127"/>
        <end position="136"/>
    </location>
</feature>
<gene>
    <name evidence="2" type="ORF">S01H1_39314</name>
</gene>
<evidence type="ECO:0000313" key="2">
    <source>
        <dbReference type="EMBL" id="GAG11983.1"/>
    </source>
</evidence>
<sequence length="177" mass="19122">MKRYVLLMTVVGFGVVLAGCGQLPLNEGLAPGRGTIRGLGDTSYQEAFATGRMVMGQYFSIASADVNTGIIKSRPKKVDAGKERLLGSSPARQIATMQISQKDGQVVAQVLVMQQRQGSAIRRQMGYSTKPENYTGNPGDESPADIDAATTPKQNESWADEKARHGVESDILNDLYR</sequence>
<accession>X0VHQ8</accession>
<proteinExistence type="predicted"/>
<evidence type="ECO:0000256" key="1">
    <source>
        <dbReference type="SAM" id="MobiDB-lite"/>
    </source>
</evidence>
<protein>
    <recommendedName>
        <fullName evidence="3">Lipoprotein</fullName>
    </recommendedName>
</protein>
<feature type="region of interest" description="Disordered" evidence="1">
    <location>
        <begin position="127"/>
        <end position="177"/>
    </location>
</feature>
<name>X0VHQ8_9ZZZZ</name>
<evidence type="ECO:0008006" key="3">
    <source>
        <dbReference type="Google" id="ProtNLM"/>
    </source>
</evidence>
<organism evidence="2">
    <name type="scientific">marine sediment metagenome</name>
    <dbReference type="NCBI Taxonomy" id="412755"/>
    <lineage>
        <taxon>unclassified sequences</taxon>
        <taxon>metagenomes</taxon>
        <taxon>ecological metagenomes</taxon>
    </lineage>
</organism>
<dbReference type="PROSITE" id="PS51257">
    <property type="entry name" value="PROKAR_LIPOPROTEIN"/>
    <property type="match status" value="1"/>
</dbReference>
<reference evidence="2" key="1">
    <citation type="journal article" date="2014" name="Front. Microbiol.">
        <title>High frequency of phylogenetically diverse reductive dehalogenase-homologous genes in deep subseafloor sedimentary metagenomes.</title>
        <authorList>
            <person name="Kawai M."/>
            <person name="Futagami T."/>
            <person name="Toyoda A."/>
            <person name="Takaki Y."/>
            <person name="Nishi S."/>
            <person name="Hori S."/>
            <person name="Arai W."/>
            <person name="Tsubouchi T."/>
            <person name="Morono Y."/>
            <person name="Uchiyama I."/>
            <person name="Ito T."/>
            <person name="Fujiyama A."/>
            <person name="Inagaki F."/>
            <person name="Takami H."/>
        </authorList>
    </citation>
    <scope>NUCLEOTIDE SEQUENCE</scope>
    <source>
        <strain evidence="2">Expedition CK06-06</strain>
    </source>
</reference>
<dbReference type="AlphaFoldDB" id="X0VHQ8"/>
<dbReference type="EMBL" id="BARS01024801">
    <property type="protein sequence ID" value="GAG11983.1"/>
    <property type="molecule type" value="Genomic_DNA"/>
</dbReference>
<comment type="caution">
    <text evidence="2">The sequence shown here is derived from an EMBL/GenBank/DDBJ whole genome shotgun (WGS) entry which is preliminary data.</text>
</comment>
<feature type="compositionally biased region" description="Basic and acidic residues" evidence="1">
    <location>
        <begin position="159"/>
        <end position="168"/>
    </location>
</feature>